<feature type="domain" description="N-acetyltransferase" evidence="3">
    <location>
        <begin position="180"/>
        <end position="328"/>
    </location>
</feature>
<dbReference type="Gene3D" id="3.40.630.30">
    <property type="match status" value="1"/>
</dbReference>
<evidence type="ECO:0000256" key="1">
    <source>
        <dbReference type="ARBA" id="ARBA00022679"/>
    </source>
</evidence>
<dbReference type="CDD" id="cd04301">
    <property type="entry name" value="NAT_SF"/>
    <property type="match status" value="2"/>
</dbReference>
<proteinExistence type="predicted"/>
<dbReference type="KEGG" id="aak:AA2016_4997"/>
<evidence type="ECO:0000256" key="2">
    <source>
        <dbReference type="ARBA" id="ARBA00023315"/>
    </source>
</evidence>
<dbReference type="InterPro" id="IPR000182">
    <property type="entry name" value="GNAT_dom"/>
</dbReference>
<name>A0AAC9ASN0_AMIAI</name>
<dbReference type="AlphaFoldDB" id="A0AAC9ASN0"/>
<dbReference type="Pfam" id="PF00583">
    <property type="entry name" value="Acetyltransf_1"/>
    <property type="match status" value="1"/>
</dbReference>
<protein>
    <recommendedName>
        <fullName evidence="3">N-acetyltransferase domain-containing protein</fullName>
    </recommendedName>
</protein>
<feature type="domain" description="N-acetyltransferase" evidence="3">
    <location>
        <begin position="23"/>
        <end position="167"/>
    </location>
</feature>
<dbReference type="EMBL" id="CP015005">
    <property type="protein sequence ID" value="AMS43906.1"/>
    <property type="molecule type" value="Genomic_DNA"/>
</dbReference>
<dbReference type="Proteomes" id="UP000075755">
    <property type="component" value="Chromosome"/>
</dbReference>
<dbReference type="GO" id="GO:0016747">
    <property type="term" value="F:acyltransferase activity, transferring groups other than amino-acyl groups"/>
    <property type="evidence" value="ECO:0007669"/>
    <property type="project" value="InterPro"/>
</dbReference>
<evidence type="ECO:0000259" key="3">
    <source>
        <dbReference type="PROSITE" id="PS51186"/>
    </source>
</evidence>
<dbReference type="PROSITE" id="PS51186">
    <property type="entry name" value="GNAT"/>
    <property type="match status" value="2"/>
</dbReference>
<dbReference type="PANTHER" id="PTHR43877">
    <property type="entry name" value="AMINOALKYLPHOSPHONATE N-ACETYLTRANSFERASE-RELATED-RELATED"/>
    <property type="match status" value="1"/>
</dbReference>
<evidence type="ECO:0000313" key="5">
    <source>
        <dbReference type="Proteomes" id="UP000075755"/>
    </source>
</evidence>
<keyword evidence="2" id="KW-0012">Acyltransferase</keyword>
<dbReference type="SUPFAM" id="SSF55729">
    <property type="entry name" value="Acyl-CoA N-acyltransferases (Nat)"/>
    <property type="match status" value="2"/>
</dbReference>
<keyword evidence="1" id="KW-0808">Transferase</keyword>
<evidence type="ECO:0000313" key="4">
    <source>
        <dbReference type="EMBL" id="AMS43906.1"/>
    </source>
</evidence>
<sequence length="328" mass="36529">MTKCLRPTPAHLCALGQNESNPMKIVPYVPGHAHDWLQLLNLTRAAQLDMAEFAARELRWPTEDLRLRLVARLDGRTVAIGQLAVAPYSPPDHLSVLICTRQESRLSGFGSGLLEELEREARAMRYVGLTATIPEIAADALDWAERRGFRRYAVRFDSILDMVDSNTENLQKSAGHTIDVNLRNMTAATESDWHDVLSLFRALLAEAPDMEGLPNWTMARCRDVLRDNPAARDDWVIVARSGGRAIGLTVGHAMGNDIYSFFTGVSREWRGKGVGRALKQALIAAAREHGIATMRTTNLDRNRPAMQLNRSLGFQCSGGYVEIRKRLA</sequence>
<dbReference type="InterPro" id="IPR050832">
    <property type="entry name" value="Bact_Acetyltransf"/>
</dbReference>
<accession>A0AAC9ASN0</accession>
<dbReference type="InterPro" id="IPR016181">
    <property type="entry name" value="Acyl_CoA_acyltransferase"/>
</dbReference>
<gene>
    <name evidence="4" type="ORF">AA2016_4997</name>
</gene>
<reference evidence="4 5" key="1">
    <citation type="submission" date="2016-03" db="EMBL/GenBank/DDBJ databases">
        <title>Complete genome of Aminobacter aminovorans KCTC 2477.</title>
        <authorList>
            <person name="Kim K.M."/>
        </authorList>
    </citation>
    <scope>NUCLEOTIDE SEQUENCE [LARGE SCALE GENOMIC DNA]</scope>
    <source>
        <strain evidence="4 5">KCTC 2477</strain>
    </source>
</reference>
<organism evidence="4 5">
    <name type="scientific">Aminobacter aminovorans</name>
    <name type="common">Chelatobacter heintzii</name>
    <dbReference type="NCBI Taxonomy" id="83263"/>
    <lineage>
        <taxon>Bacteria</taxon>
        <taxon>Pseudomonadati</taxon>
        <taxon>Pseudomonadota</taxon>
        <taxon>Alphaproteobacteria</taxon>
        <taxon>Hyphomicrobiales</taxon>
        <taxon>Phyllobacteriaceae</taxon>
        <taxon>Aminobacter</taxon>
    </lineage>
</organism>